<dbReference type="Pfam" id="PF08241">
    <property type="entry name" value="Methyltransf_11"/>
    <property type="match status" value="1"/>
</dbReference>
<evidence type="ECO:0000313" key="2">
    <source>
        <dbReference type="EMBL" id="TGA97629.1"/>
    </source>
</evidence>
<dbReference type="SUPFAM" id="SSF53335">
    <property type="entry name" value="S-adenosyl-L-methionine-dependent methyltransferases"/>
    <property type="match status" value="1"/>
</dbReference>
<name>A0A4Z0GN72_9BACL</name>
<proteinExistence type="predicted"/>
<organism evidence="2 3">
    <name type="scientific">Sporolactobacillus shoreae</name>
    <dbReference type="NCBI Taxonomy" id="1465501"/>
    <lineage>
        <taxon>Bacteria</taxon>
        <taxon>Bacillati</taxon>
        <taxon>Bacillota</taxon>
        <taxon>Bacilli</taxon>
        <taxon>Bacillales</taxon>
        <taxon>Sporolactobacillaceae</taxon>
        <taxon>Sporolactobacillus</taxon>
    </lineage>
</organism>
<dbReference type="OrthoDB" id="8936324at2"/>
<comment type="caution">
    <text evidence="2">The sequence shown here is derived from an EMBL/GenBank/DDBJ whole genome shotgun (WGS) entry which is preliminary data.</text>
</comment>
<dbReference type="GO" id="GO:0032259">
    <property type="term" value="P:methylation"/>
    <property type="evidence" value="ECO:0007669"/>
    <property type="project" value="UniProtKB-KW"/>
</dbReference>
<dbReference type="PANTHER" id="PTHR43861">
    <property type="entry name" value="TRANS-ACONITATE 2-METHYLTRANSFERASE-RELATED"/>
    <property type="match status" value="1"/>
</dbReference>
<dbReference type="CDD" id="cd02440">
    <property type="entry name" value="AdoMet_MTases"/>
    <property type="match status" value="1"/>
</dbReference>
<protein>
    <submittedName>
        <fullName evidence="2">Class I SAM-dependent methyltransferase</fullName>
    </submittedName>
</protein>
<gene>
    <name evidence="2" type="ORF">E4665_10985</name>
</gene>
<dbReference type="RefSeq" id="WP_135348839.1">
    <property type="nucleotide sequence ID" value="NZ_SRJD01000012.1"/>
</dbReference>
<dbReference type="Proteomes" id="UP000298347">
    <property type="component" value="Unassembled WGS sequence"/>
</dbReference>
<keyword evidence="3" id="KW-1185">Reference proteome</keyword>
<accession>A0A4Z0GN72</accession>
<keyword evidence="2" id="KW-0808">Transferase</keyword>
<dbReference type="InterPro" id="IPR029063">
    <property type="entry name" value="SAM-dependent_MTases_sf"/>
</dbReference>
<dbReference type="AlphaFoldDB" id="A0A4Z0GN72"/>
<dbReference type="InterPro" id="IPR013216">
    <property type="entry name" value="Methyltransf_11"/>
</dbReference>
<keyword evidence="2" id="KW-0489">Methyltransferase</keyword>
<sequence>MFPEHSNTIWGTHCGECGNECSVLQNTHHPWDRTSFTIKLECLACGHEVTIDQKAAEDFYNQKIYSYFTGLSGHVIDLGCGSGFLSRFLLQEDRIERIYGLDKDTDCLQATQDLAETTKKFKFIQSDLSEISLLFPKRSIDFFVSRNVFMFIEDTDRFFDDVSALVNKGVLQMGWYMKENQRMKNKVEPQKIAENYKKRGWQVTLEYLDWYKSGYFIKAWRSDFDRKMEAER</sequence>
<reference evidence="2 3" key="1">
    <citation type="journal article" date="2015" name="Int. J. Syst. Evol. Microbiol.">
        <title>Sporolactobacillus shoreae sp. nov. and Sporolactobacillus spathodeae sp. nov., two spore-forming lactic acid bacteria isolated from tree barks in Thailand.</title>
        <authorList>
            <person name="Thamacharoensuk T."/>
            <person name="Kitahara M."/>
            <person name="Ohkuma M."/>
            <person name="Thongchul N."/>
            <person name="Tanasupawat S."/>
        </authorList>
    </citation>
    <scope>NUCLEOTIDE SEQUENCE [LARGE SCALE GENOMIC DNA]</scope>
    <source>
        <strain evidence="2 3">BK92</strain>
    </source>
</reference>
<evidence type="ECO:0000259" key="1">
    <source>
        <dbReference type="Pfam" id="PF08241"/>
    </source>
</evidence>
<dbReference type="EMBL" id="SRJD01000012">
    <property type="protein sequence ID" value="TGA97629.1"/>
    <property type="molecule type" value="Genomic_DNA"/>
</dbReference>
<dbReference type="GO" id="GO:0008757">
    <property type="term" value="F:S-adenosylmethionine-dependent methyltransferase activity"/>
    <property type="evidence" value="ECO:0007669"/>
    <property type="project" value="InterPro"/>
</dbReference>
<evidence type="ECO:0000313" key="3">
    <source>
        <dbReference type="Proteomes" id="UP000298347"/>
    </source>
</evidence>
<dbReference type="Gene3D" id="3.40.50.150">
    <property type="entry name" value="Vaccinia Virus protein VP39"/>
    <property type="match status" value="1"/>
</dbReference>
<feature type="domain" description="Methyltransferase type 11" evidence="1">
    <location>
        <begin position="77"/>
        <end position="169"/>
    </location>
</feature>